<sequence length="89" mass="10101">MSKIPSQQVLIVGIDAIAVSNDYNYARMGQQSDPLGKWYYPAKSTGIIDAIISRGRAQREMMAFHFNALRTAQVEDEYSLQLDYVLTRN</sequence>
<proteinExistence type="predicted"/>
<dbReference type="Proteomes" id="UP001303046">
    <property type="component" value="Unassembled WGS sequence"/>
</dbReference>
<accession>A0ABR1E0U8</accession>
<evidence type="ECO:0000313" key="2">
    <source>
        <dbReference type="Proteomes" id="UP001303046"/>
    </source>
</evidence>
<evidence type="ECO:0000313" key="1">
    <source>
        <dbReference type="EMBL" id="KAK6756143.1"/>
    </source>
</evidence>
<organism evidence="1 2">
    <name type="scientific">Necator americanus</name>
    <name type="common">Human hookworm</name>
    <dbReference type="NCBI Taxonomy" id="51031"/>
    <lineage>
        <taxon>Eukaryota</taxon>
        <taxon>Metazoa</taxon>
        <taxon>Ecdysozoa</taxon>
        <taxon>Nematoda</taxon>
        <taxon>Chromadorea</taxon>
        <taxon>Rhabditida</taxon>
        <taxon>Rhabditina</taxon>
        <taxon>Rhabditomorpha</taxon>
        <taxon>Strongyloidea</taxon>
        <taxon>Ancylostomatidae</taxon>
        <taxon>Bunostominae</taxon>
        <taxon>Necator</taxon>
    </lineage>
</organism>
<name>A0ABR1E0U8_NECAM</name>
<reference evidence="1 2" key="1">
    <citation type="submission" date="2023-08" db="EMBL/GenBank/DDBJ databases">
        <title>A Necator americanus chromosomal reference genome.</title>
        <authorList>
            <person name="Ilik V."/>
            <person name="Petrzelkova K.J."/>
            <person name="Pardy F."/>
            <person name="Fuh T."/>
            <person name="Niatou-Singa F.S."/>
            <person name="Gouil Q."/>
            <person name="Baker L."/>
            <person name="Ritchie M.E."/>
            <person name="Jex A.R."/>
            <person name="Gazzola D."/>
            <person name="Li H."/>
            <person name="Toshio Fujiwara R."/>
            <person name="Zhan B."/>
            <person name="Aroian R.V."/>
            <person name="Pafco B."/>
            <person name="Schwarz E.M."/>
        </authorList>
    </citation>
    <scope>NUCLEOTIDE SEQUENCE [LARGE SCALE GENOMIC DNA]</scope>
    <source>
        <strain evidence="1 2">Aroian</strain>
        <tissue evidence="1">Whole animal</tissue>
    </source>
</reference>
<keyword evidence="2" id="KW-1185">Reference proteome</keyword>
<protein>
    <submittedName>
        <fullName evidence="1">Uncharacterized protein</fullName>
    </submittedName>
</protein>
<comment type="caution">
    <text evidence="1">The sequence shown here is derived from an EMBL/GenBank/DDBJ whole genome shotgun (WGS) entry which is preliminary data.</text>
</comment>
<gene>
    <name evidence="1" type="primary">Necator_chrV.g19288</name>
    <name evidence="1" type="ORF">RB195_014496</name>
</gene>
<dbReference type="EMBL" id="JAVFWL010000005">
    <property type="protein sequence ID" value="KAK6756143.1"/>
    <property type="molecule type" value="Genomic_DNA"/>
</dbReference>